<evidence type="ECO:0000256" key="5">
    <source>
        <dbReference type="ARBA" id="ARBA00022989"/>
    </source>
</evidence>
<dbReference type="RefSeq" id="WP_169211121.1">
    <property type="nucleotide sequence ID" value="NZ_JAATNW010000005.1"/>
</dbReference>
<keyword evidence="5 7" id="KW-1133">Transmembrane helix</keyword>
<dbReference type="Pfam" id="PF04239">
    <property type="entry name" value="DUF421"/>
    <property type="match status" value="1"/>
</dbReference>
<reference evidence="9 10" key="1">
    <citation type="submission" date="2020-03" db="EMBL/GenBank/DDBJ databases">
        <title>Alteromonas ponticola sp. nov., isolated from seawater.</title>
        <authorList>
            <person name="Yoon J.-H."/>
            <person name="Kim Y.-O."/>
        </authorList>
    </citation>
    <scope>NUCLEOTIDE SEQUENCE [LARGE SCALE GENOMIC DNA]</scope>
    <source>
        <strain evidence="9 10">MYP5</strain>
    </source>
</reference>
<feature type="domain" description="YetF C-terminal" evidence="8">
    <location>
        <begin position="90"/>
        <end position="158"/>
    </location>
</feature>
<dbReference type="EMBL" id="JAATNW010000005">
    <property type="protein sequence ID" value="NMH60577.1"/>
    <property type="molecule type" value="Genomic_DNA"/>
</dbReference>
<evidence type="ECO:0000313" key="10">
    <source>
        <dbReference type="Proteomes" id="UP000709336"/>
    </source>
</evidence>
<evidence type="ECO:0000256" key="4">
    <source>
        <dbReference type="ARBA" id="ARBA00022692"/>
    </source>
</evidence>
<dbReference type="Gene3D" id="3.30.240.20">
    <property type="entry name" value="bsu07140 like domains"/>
    <property type="match status" value="1"/>
</dbReference>
<evidence type="ECO:0000313" key="9">
    <source>
        <dbReference type="EMBL" id="NMH60577.1"/>
    </source>
</evidence>
<name>A0ABX1R627_9ALTE</name>
<feature type="transmembrane region" description="Helical" evidence="7">
    <location>
        <begin position="12"/>
        <end position="31"/>
    </location>
</feature>
<comment type="subcellular location">
    <subcellularLocation>
        <location evidence="1">Cell membrane</location>
        <topology evidence="1">Multi-pass membrane protein</topology>
    </subcellularLocation>
</comment>
<protein>
    <submittedName>
        <fullName evidence="9">DUF421 domain-containing protein</fullName>
    </submittedName>
</protein>
<comment type="caution">
    <text evidence="9">The sequence shown here is derived from an EMBL/GenBank/DDBJ whole genome shotgun (WGS) entry which is preliminary data.</text>
</comment>
<proteinExistence type="inferred from homology"/>
<organism evidence="9 10">
    <name type="scientific">Alteromonas ponticola</name>
    <dbReference type="NCBI Taxonomy" id="2720613"/>
    <lineage>
        <taxon>Bacteria</taxon>
        <taxon>Pseudomonadati</taxon>
        <taxon>Pseudomonadota</taxon>
        <taxon>Gammaproteobacteria</taxon>
        <taxon>Alteromonadales</taxon>
        <taxon>Alteromonadaceae</taxon>
        <taxon>Alteromonas/Salinimonas group</taxon>
        <taxon>Alteromonas</taxon>
    </lineage>
</organism>
<keyword evidence="3" id="KW-1003">Cell membrane</keyword>
<evidence type="ECO:0000256" key="3">
    <source>
        <dbReference type="ARBA" id="ARBA00022475"/>
    </source>
</evidence>
<evidence type="ECO:0000256" key="2">
    <source>
        <dbReference type="ARBA" id="ARBA00006448"/>
    </source>
</evidence>
<keyword evidence="6 7" id="KW-0472">Membrane</keyword>
<dbReference type="PANTHER" id="PTHR34582:SF6">
    <property type="entry name" value="UPF0702 TRANSMEMBRANE PROTEIN YCAP"/>
    <property type="match status" value="1"/>
</dbReference>
<gene>
    <name evidence="9" type="ORF">HCJ96_11135</name>
</gene>
<dbReference type="InterPro" id="IPR023090">
    <property type="entry name" value="UPF0702_alpha/beta_dom_sf"/>
</dbReference>
<evidence type="ECO:0000256" key="1">
    <source>
        <dbReference type="ARBA" id="ARBA00004651"/>
    </source>
</evidence>
<keyword evidence="4 7" id="KW-0812">Transmembrane</keyword>
<dbReference type="Proteomes" id="UP000709336">
    <property type="component" value="Unassembled WGS sequence"/>
</dbReference>
<comment type="similarity">
    <text evidence="2">Belongs to the UPF0702 family.</text>
</comment>
<evidence type="ECO:0000256" key="7">
    <source>
        <dbReference type="SAM" id="Phobius"/>
    </source>
</evidence>
<sequence>MFISEPAVDILLRGSLLTLFGMTWVVMLVRINGLRSFSKMTNFDFVMTVAVGSLLANTSQATSWESFFQSIIALASLFLVQYGAAKIRKSSDRVEALMQNQPILLMHEGEILYPALEKTRVAESDLYAKLREANVLDEKEVRAVVLETTGDISVLHGKACSTTILRGTKKVG</sequence>
<dbReference type="PANTHER" id="PTHR34582">
    <property type="entry name" value="UPF0702 TRANSMEMBRANE PROTEIN YCAP"/>
    <property type="match status" value="1"/>
</dbReference>
<evidence type="ECO:0000256" key="6">
    <source>
        <dbReference type="ARBA" id="ARBA00023136"/>
    </source>
</evidence>
<dbReference type="InterPro" id="IPR007353">
    <property type="entry name" value="DUF421"/>
</dbReference>
<keyword evidence="10" id="KW-1185">Reference proteome</keyword>
<accession>A0ABX1R627</accession>
<evidence type="ECO:0000259" key="8">
    <source>
        <dbReference type="Pfam" id="PF04239"/>
    </source>
</evidence>